<dbReference type="EMBL" id="MU796001">
    <property type="protein sequence ID" value="KAJ3804443.1"/>
    <property type="molecule type" value="Genomic_DNA"/>
</dbReference>
<name>A0ACC1TIJ3_9AGAR</name>
<evidence type="ECO:0000313" key="2">
    <source>
        <dbReference type="Proteomes" id="UP001163835"/>
    </source>
</evidence>
<proteinExistence type="predicted"/>
<feature type="non-terminal residue" evidence="1">
    <location>
        <position position="1"/>
    </location>
</feature>
<evidence type="ECO:0000313" key="1">
    <source>
        <dbReference type="EMBL" id="KAJ3804443.1"/>
    </source>
</evidence>
<organism evidence="1 2">
    <name type="scientific">Lentinula aff. lateritia</name>
    <dbReference type="NCBI Taxonomy" id="2804960"/>
    <lineage>
        <taxon>Eukaryota</taxon>
        <taxon>Fungi</taxon>
        <taxon>Dikarya</taxon>
        <taxon>Basidiomycota</taxon>
        <taxon>Agaricomycotina</taxon>
        <taxon>Agaricomycetes</taxon>
        <taxon>Agaricomycetidae</taxon>
        <taxon>Agaricales</taxon>
        <taxon>Marasmiineae</taxon>
        <taxon>Omphalotaceae</taxon>
        <taxon>Lentinula</taxon>
    </lineage>
</organism>
<protein>
    <submittedName>
        <fullName evidence="1">Uncharacterized protein</fullName>
    </submittedName>
</protein>
<accession>A0ACC1TIJ3</accession>
<reference evidence="1" key="1">
    <citation type="submission" date="2022-09" db="EMBL/GenBank/DDBJ databases">
        <title>A Global Phylogenomic Analysis of the Shiitake Genus Lentinula.</title>
        <authorList>
            <consortium name="DOE Joint Genome Institute"/>
            <person name="Sierra-Patev S."/>
            <person name="Min B."/>
            <person name="Naranjo-Ortiz M."/>
            <person name="Looney B."/>
            <person name="Konkel Z."/>
            <person name="Slot J.C."/>
            <person name="Sakamoto Y."/>
            <person name="Steenwyk J.L."/>
            <person name="Rokas A."/>
            <person name="Carro J."/>
            <person name="Camarero S."/>
            <person name="Ferreira P."/>
            <person name="Molpeceres G."/>
            <person name="Ruiz-Duenas F.J."/>
            <person name="Serrano A."/>
            <person name="Henrissat B."/>
            <person name="Drula E."/>
            <person name="Hughes K.W."/>
            <person name="Mata J.L."/>
            <person name="Ishikawa N.K."/>
            <person name="Vargas-Isla R."/>
            <person name="Ushijima S."/>
            <person name="Smith C.A."/>
            <person name="Ahrendt S."/>
            <person name="Andreopoulos W."/>
            <person name="He G."/>
            <person name="Labutti K."/>
            <person name="Lipzen A."/>
            <person name="Ng V."/>
            <person name="Riley R."/>
            <person name="Sandor L."/>
            <person name="Barry K."/>
            <person name="Martinez A.T."/>
            <person name="Xiao Y."/>
            <person name="Gibbons J.G."/>
            <person name="Terashima K."/>
            <person name="Grigoriev I.V."/>
            <person name="Hibbett D.S."/>
        </authorList>
    </citation>
    <scope>NUCLEOTIDE SEQUENCE</scope>
    <source>
        <strain evidence="1">TMI1499</strain>
    </source>
</reference>
<dbReference type="Proteomes" id="UP001163835">
    <property type="component" value="Unassembled WGS sequence"/>
</dbReference>
<keyword evidence="2" id="KW-1185">Reference proteome</keyword>
<sequence length="283" mass="32704">ELAHQVVKKLYGLGNKKNDHKQIGRRLRRVEWAKCALGRRGIHTKQCRQQAVINKGDSITTHYHIGKSSKNRYDLKSYTHSGDPVAKVNNFILCFSLCSVLCFQVMQREFDGDTHETFTDDDRKYIRLKDRKLVELQTLRVNYTTYDVRRDQDSINPRNHADVMVLSPEDEPGAHPYWYARVLYIFRVQVISTHPLASTVHTGPREMELLWVRWLGVEPGYCSGDRYARLPKVGFVDEADPFAFGFLDPAHIIWGCHLMPSFSDGRTSDLLQISEPTVAQKKR</sequence>
<gene>
    <name evidence="1" type="ORF">F5876DRAFT_53394</name>
</gene>
<comment type="caution">
    <text evidence="1">The sequence shown here is derived from an EMBL/GenBank/DDBJ whole genome shotgun (WGS) entry which is preliminary data.</text>
</comment>